<reference evidence="2" key="1">
    <citation type="journal article" date="2021" name="Environ. Microbiol.">
        <title>Genomic characterization of three novel Desulfobacterota classes expand the metabolic and phylogenetic diversity of the phylum.</title>
        <authorList>
            <person name="Murphy C.L."/>
            <person name="Biggerstaff J."/>
            <person name="Eichhorn A."/>
            <person name="Ewing E."/>
            <person name="Shahan R."/>
            <person name="Soriano D."/>
            <person name="Stewart S."/>
            <person name="VanMol K."/>
            <person name="Walker R."/>
            <person name="Walters P."/>
            <person name="Elshahed M.S."/>
            <person name="Youssef N.H."/>
        </authorList>
    </citation>
    <scope>NUCLEOTIDE SEQUENCE</scope>
    <source>
        <strain evidence="2">Zod_Metabat.24</strain>
    </source>
</reference>
<evidence type="ECO:0000313" key="2">
    <source>
        <dbReference type="EMBL" id="MBN1571728.1"/>
    </source>
</evidence>
<comment type="caution">
    <text evidence="2">The sequence shown here is derived from an EMBL/GenBank/DDBJ whole genome shotgun (WGS) entry which is preliminary data.</text>
</comment>
<reference evidence="2" key="2">
    <citation type="submission" date="2021-01" db="EMBL/GenBank/DDBJ databases">
        <authorList>
            <person name="Hahn C.R."/>
            <person name="Youssef N.H."/>
            <person name="Elshahed M."/>
        </authorList>
    </citation>
    <scope>NUCLEOTIDE SEQUENCE</scope>
    <source>
        <strain evidence="2">Zod_Metabat.24</strain>
    </source>
</reference>
<feature type="chain" id="PRO_5038499351" evidence="1">
    <location>
        <begin position="34"/>
        <end position="237"/>
    </location>
</feature>
<dbReference type="Proteomes" id="UP000809273">
    <property type="component" value="Unassembled WGS sequence"/>
</dbReference>
<name>A0A9D8PM38_9DELT</name>
<dbReference type="EMBL" id="JAFGIX010000003">
    <property type="protein sequence ID" value="MBN1571728.1"/>
    <property type="molecule type" value="Genomic_DNA"/>
</dbReference>
<proteinExistence type="predicted"/>
<accession>A0A9D8PM38</accession>
<dbReference type="AlphaFoldDB" id="A0A9D8PM38"/>
<organism evidence="2 3">
    <name type="scientific">Candidatus Zymogenus saltonus</name>
    <dbReference type="NCBI Taxonomy" id="2844893"/>
    <lineage>
        <taxon>Bacteria</taxon>
        <taxon>Deltaproteobacteria</taxon>
        <taxon>Candidatus Zymogenia</taxon>
        <taxon>Candidatus Zymogeniales</taxon>
        <taxon>Candidatus Zymogenaceae</taxon>
        <taxon>Candidatus Zymogenus</taxon>
    </lineage>
</organism>
<feature type="signal peptide" evidence="1">
    <location>
        <begin position="1"/>
        <end position="33"/>
    </location>
</feature>
<protein>
    <submittedName>
        <fullName evidence="2">Uncharacterized protein</fullName>
    </submittedName>
</protein>
<evidence type="ECO:0000313" key="3">
    <source>
        <dbReference type="Proteomes" id="UP000809273"/>
    </source>
</evidence>
<keyword evidence="1" id="KW-0732">Signal</keyword>
<gene>
    <name evidence="2" type="ORF">JW984_00855</name>
</gene>
<sequence length="237" mass="27428">MKRTKKFLSTLSPLAAAIFLIFNSGIMSETAHAVELSLDFIDFPKKTADLFRAGFPEIKKELENINDFRDSTGSLFIYRDSERDEYKATFILGLDLSVFGVDERRISKEKLDLRPFAPLFLALDDYIESVRVSSSDMEERRLISKIVMSIMLINEKGDSFEFYADTDYFMGLREVIISPNFVFEKREEGEKKGKKVFAIYMEPTEIVSQIFILPPARDENGTLNPVSLLYEFLYFEY</sequence>
<evidence type="ECO:0000256" key="1">
    <source>
        <dbReference type="SAM" id="SignalP"/>
    </source>
</evidence>